<dbReference type="PANTHER" id="PTHR10015:SF427">
    <property type="entry name" value="HEAT SHOCK FACTOR PROTEIN"/>
    <property type="match status" value="1"/>
</dbReference>
<feature type="region of interest" description="Disordered" evidence="6">
    <location>
        <begin position="132"/>
        <end position="189"/>
    </location>
</feature>
<evidence type="ECO:0000313" key="9">
    <source>
        <dbReference type="Proteomes" id="UP000243876"/>
    </source>
</evidence>
<comment type="subcellular location">
    <subcellularLocation>
        <location evidence="1">Nucleus</location>
    </subcellularLocation>
</comment>
<evidence type="ECO:0000259" key="7">
    <source>
        <dbReference type="SMART" id="SM00415"/>
    </source>
</evidence>
<evidence type="ECO:0000256" key="1">
    <source>
        <dbReference type="ARBA" id="ARBA00004123"/>
    </source>
</evidence>
<name>A0A0D6EFM6_SPOSA</name>
<proteinExistence type="inferred from homology"/>
<dbReference type="GO" id="GO:0005634">
    <property type="term" value="C:nucleus"/>
    <property type="evidence" value="ECO:0007669"/>
    <property type="project" value="UniProtKB-SubCell"/>
</dbReference>
<accession>A0A0D6EFM6</accession>
<dbReference type="AlphaFoldDB" id="A0A0D6EFM6"/>
<dbReference type="SUPFAM" id="SSF46785">
    <property type="entry name" value="Winged helix' DNA-binding domain"/>
    <property type="match status" value="1"/>
</dbReference>
<dbReference type="InterPro" id="IPR000232">
    <property type="entry name" value="HSF_DNA-bd"/>
</dbReference>
<sequence>MCGWIAARSNHRLMDERDRYRWSYPADPPPPPSQLPPWPTHVAPPPYPIYGIQQGHRPNAPLQRSQPLYRPQYPPAPSQYATRTPSYLAMLPTGHSAQDATATAFQSHQTILSAVESARWLASSDQLAPPAIASRELPPLGPQTAIAGPSRGRGWSEGSTPSYEGVGSAGASTAAPPNTMAVEDDDDPEAPITVKPFIEKLYYLLSRPHEYQDVILWNHDGDAFFVAHNDRFIHEVLPAQFSHANIHSFTPDPPALVLTWKGQLNVYNFQRMTVRQLRHALDVASAAASDFSGWSHPLFRRGDTSTLQLLTPRPSRARLIKKLEKQSRAPGSSEGGGGGAGGGSGVVAQGRGGATSGATGLGSIGEYG</sequence>
<dbReference type="InterPro" id="IPR036390">
    <property type="entry name" value="WH_DNA-bd_sf"/>
</dbReference>
<feature type="domain" description="HSF-type DNA-binding" evidence="7">
    <location>
        <begin position="193"/>
        <end position="313"/>
    </location>
</feature>
<organism evidence="8 9">
    <name type="scientific">Sporidiobolus salmonicolor</name>
    <name type="common">Yeast-like fungus</name>
    <name type="synonym">Sporobolomyces salmonicolor</name>
    <dbReference type="NCBI Taxonomy" id="5005"/>
    <lineage>
        <taxon>Eukaryota</taxon>
        <taxon>Fungi</taxon>
        <taxon>Dikarya</taxon>
        <taxon>Basidiomycota</taxon>
        <taxon>Pucciniomycotina</taxon>
        <taxon>Microbotryomycetes</taxon>
        <taxon>Sporidiobolales</taxon>
        <taxon>Sporidiobolaceae</taxon>
        <taxon>Sporobolomyces</taxon>
    </lineage>
</organism>
<evidence type="ECO:0000256" key="6">
    <source>
        <dbReference type="SAM" id="MobiDB-lite"/>
    </source>
</evidence>
<feature type="compositionally biased region" description="Gly residues" evidence="6">
    <location>
        <begin position="333"/>
        <end position="368"/>
    </location>
</feature>
<evidence type="ECO:0000313" key="8">
    <source>
        <dbReference type="EMBL" id="CEQ38686.1"/>
    </source>
</evidence>
<dbReference type="OrthoDB" id="60033at2759"/>
<dbReference type="GO" id="GO:0003700">
    <property type="term" value="F:DNA-binding transcription factor activity"/>
    <property type="evidence" value="ECO:0007669"/>
    <property type="project" value="InterPro"/>
</dbReference>
<gene>
    <name evidence="8" type="primary">SPOSA6832_00157</name>
</gene>
<evidence type="ECO:0000256" key="3">
    <source>
        <dbReference type="ARBA" id="ARBA00023125"/>
    </source>
</evidence>
<dbReference type="SMART" id="SM00415">
    <property type="entry name" value="HSF"/>
    <property type="match status" value="1"/>
</dbReference>
<dbReference type="EMBL" id="CENE01000001">
    <property type="protein sequence ID" value="CEQ38686.1"/>
    <property type="molecule type" value="Genomic_DNA"/>
</dbReference>
<feature type="region of interest" description="Disordered" evidence="6">
    <location>
        <begin position="323"/>
        <end position="368"/>
    </location>
</feature>
<dbReference type="PANTHER" id="PTHR10015">
    <property type="entry name" value="HEAT SHOCK TRANSCRIPTION FACTOR"/>
    <property type="match status" value="1"/>
</dbReference>
<keyword evidence="9" id="KW-1185">Reference proteome</keyword>
<keyword evidence="4" id="KW-0539">Nucleus</keyword>
<dbReference type="GO" id="GO:0043565">
    <property type="term" value="F:sequence-specific DNA binding"/>
    <property type="evidence" value="ECO:0007669"/>
    <property type="project" value="InterPro"/>
</dbReference>
<evidence type="ECO:0000256" key="2">
    <source>
        <dbReference type="ARBA" id="ARBA00006403"/>
    </source>
</evidence>
<keyword evidence="3" id="KW-0238">DNA-binding</keyword>
<dbReference type="Pfam" id="PF00447">
    <property type="entry name" value="HSF_DNA-bind"/>
    <property type="match status" value="1"/>
</dbReference>
<dbReference type="InterPro" id="IPR036388">
    <property type="entry name" value="WH-like_DNA-bd_sf"/>
</dbReference>
<dbReference type="Proteomes" id="UP000243876">
    <property type="component" value="Unassembled WGS sequence"/>
</dbReference>
<dbReference type="Gene3D" id="1.10.10.10">
    <property type="entry name" value="Winged helix-like DNA-binding domain superfamily/Winged helix DNA-binding domain"/>
    <property type="match status" value="1"/>
</dbReference>
<reference evidence="9" key="1">
    <citation type="submission" date="2015-02" db="EMBL/GenBank/DDBJ databases">
        <authorList>
            <person name="Gon?alves P."/>
        </authorList>
    </citation>
    <scope>NUCLEOTIDE SEQUENCE [LARGE SCALE GENOMIC DNA]</scope>
</reference>
<evidence type="ECO:0000256" key="4">
    <source>
        <dbReference type="ARBA" id="ARBA00023242"/>
    </source>
</evidence>
<comment type="similarity">
    <text evidence="2 5">Belongs to the HSF family.</text>
</comment>
<evidence type="ECO:0000256" key="5">
    <source>
        <dbReference type="RuleBase" id="RU004020"/>
    </source>
</evidence>
<protein>
    <submittedName>
        <fullName evidence="8">SPOSA6832_00157-mRNA-1:cds</fullName>
    </submittedName>
</protein>